<name>A0A511V985_9BACL</name>
<proteinExistence type="predicted"/>
<dbReference type="RefSeq" id="WP_146810977.1">
    <property type="nucleotide sequence ID" value="NZ_BJXX01000132.1"/>
</dbReference>
<keyword evidence="1" id="KW-0732">Signal</keyword>
<dbReference type="Proteomes" id="UP000321157">
    <property type="component" value="Unassembled WGS sequence"/>
</dbReference>
<keyword evidence="3" id="KW-1185">Reference proteome</keyword>
<dbReference type="OrthoDB" id="2974530at2"/>
<organism evidence="2 3">
    <name type="scientific">Aneurinibacillus danicus</name>
    <dbReference type="NCBI Taxonomy" id="267746"/>
    <lineage>
        <taxon>Bacteria</taxon>
        <taxon>Bacillati</taxon>
        <taxon>Bacillota</taxon>
        <taxon>Bacilli</taxon>
        <taxon>Bacillales</taxon>
        <taxon>Paenibacillaceae</taxon>
        <taxon>Aneurinibacillus group</taxon>
        <taxon>Aneurinibacillus</taxon>
    </lineage>
</organism>
<gene>
    <name evidence="2" type="ORF">ADA01nite_29100</name>
</gene>
<evidence type="ECO:0000313" key="2">
    <source>
        <dbReference type="EMBL" id="GEN35450.1"/>
    </source>
</evidence>
<evidence type="ECO:0000256" key="1">
    <source>
        <dbReference type="SAM" id="SignalP"/>
    </source>
</evidence>
<accession>A0A511V985</accession>
<protein>
    <submittedName>
        <fullName evidence="2">Uncharacterized protein</fullName>
    </submittedName>
</protein>
<evidence type="ECO:0000313" key="3">
    <source>
        <dbReference type="Proteomes" id="UP000321157"/>
    </source>
</evidence>
<feature type="chain" id="PRO_5022095407" evidence="1">
    <location>
        <begin position="22"/>
        <end position="197"/>
    </location>
</feature>
<dbReference type="EMBL" id="BJXX01000132">
    <property type="protein sequence ID" value="GEN35450.1"/>
    <property type="molecule type" value="Genomic_DNA"/>
</dbReference>
<feature type="signal peptide" evidence="1">
    <location>
        <begin position="1"/>
        <end position="21"/>
    </location>
</feature>
<sequence>MVKKSLCLSILALFIASQAEAAEIWSEPSKTEVWSQPTKTEIWTENWNTKTNTQPVDTKKSQEKQKQNLNVNDFIGKWKLWIPGGMTSYYYVNSGNYAGSKYNPGASNGTLTINKDGTYTFNKTKGKWRAAKPGEVYGAESAIILTNGPDKVDWAVKKAVKKAESKDGKIVLLWDSGGKYTDGSKIWIAGSEGTKTK</sequence>
<dbReference type="AlphaFoldDB" id="A0A511V985"/>
<comment type="caution">
    <text evidence="2">The sequence shown here is derived from an EMBL/GenBank/DDBJ whole genome shotgun (WGS) entry which is preliminary data.</text>
</comment>
<reference evidence="2 3" key="1">
    <citation type="submission" date="2019-07" db="EMBL/GenBank/DDBJ databases">
        <title>Whole genome shotgun sequence of Aneurinibacillus danicus NBRC 102444.</title>
        <authorList>
            <person name="Hosoyama A."/>
            <person name="Uohara A."/>
            <person name="Ohji S."/>
            <person name="Ichikawa N."/>
        </authorList>
    </citation>
    <scope>NUCLEOTIDE SEQUENCE [LARGE SCALE GENOMIC DNA]</scope>
    <source>
        <strain evidence="2 3">NBRC 102444</strain>
    </source>
</reference>